<dbReference type="InterPro" id="IPR009218">
    <property type="entry name" value="HD_phosphohydro"/>
</dbReference>
<dbReference type="Proteomes" id="UP000275078">
    <property type="component" value="Unassembled WGS sequence"/>
</dbReference>
<dbReference type="SUPFAM" id="SSF109604">
    <property type="entry name" value="HD-domain/PDEase-like"/>
    <property type="match status" value="1"/>
</dbReference>
<dbReference type="PIRSF" id="PIRSF035170">
    <property type="entry name" value="HD_phosphohydro"/>
    <property type="match status" value="1"/>
</dbReference>
<sequence>MVHTTTLDLNETPFFSTHLPNKWRLRLTTLYAEPHRYYHTSRHIATMLKLFHETKQFLRNLKAVELAILFHDAIYDPKSTTSCENEENSIALFHEFVKDMKGTNFAVSTQDSDTHQYSTHPIPGIQHLPKHVLDAPTPDPSMSDIAFFLDYDLAILAAERSEYQEYMRAIRKEYEHYSEDAYREGRKKVLETFLARERLYLSAFAEQRGLEGKARGNLRWEIEILEKGDPIG</sequence>
<dbReference type="EMBL" id="ML119821">
    <property type="protein sequence ID" value="RPA73432.1"/>
    <property type="molecule type" value="Genomic_DNA"/>
</dbReference>
<protein>
    <recommendedName>
        <fullName evidence="3">HD domain-containing protein</fullName>
    </recommendedName>
</protein>
<reference evidence="1 2" key="1">
    <citation type="journal article" date="2018" name="Nat. Ecol. Evol.">
        <title>Pezizomycetes genomes reveal the molecular basis of ectomycorrhizal truffle lifestyle.</title>
        <authorList>
            <person name="Murat C."/>
            <person name="Payen T."/>
            <person name="Noel B."/>
            <person name="Kuo A."/>
            <person name="Morin E."/>
            <person name="Chen J."/>
            <person name="Kohler A."/>
            <person name="Krizsan K."/>
            <person name="Balestrini R."/>
            <person name="Da Silva C."/>
            <person name="Montanini B."/>
            <person name="Hainaut M."/>
            <person name="Levati E."/>
            <person name="Barry K.W."/>
            <person name="Belfiori B."/>
            <person name="Cichocki N."/>
            <person name="Clum A."/>
            <person name="Dockter R.B."/>
            <person name="Fauchery L."/>
            <person name="Guy J."/>
            <person name="Iotti M."/>
            <person name="Le Tacon F."/>
            <person name="Lindquist E.A."/>
            <person name="Lipzen A."/>
            <person name="Malagnac F."/>
            <person name="Mello A."/>
            <person name="Molinier V."/>
            <person name="Miyauchi S."/>
            <person name="Poulain J."/>
            <person name="Riccioni C."/>
            <person name="Rubini A."/>
            <person name="Sitrit Y."/>
            <person name="Splivallo R."/>
            <person name="Traeger S."/>
            <person name="Wang M."/>
            <person name="Zifcakova L."/>
            <person name="Wipf D."/>
            <person name="Zambonelli A."/>
            <person name="Paolocci F."/>
            <person name="Nowrousian M."/>
            <person name="Ottonello S."/>
            <person name="Baldrian P."/>
            <person name="Spatafora J.W."/>
            <person name="Henrissat B."/>
            <person name="Nagy L.G."/>
            <person name="Aury J.M."/>
            <person name="Wincker P."/>
            <person name="Grigoriev I.V."/>
            <person name="Bonfante P."/>
            <person name="Martin F.M."/>
        </authorList>
    </citation>
    <scope>NUCLEOTIDE SEQUENCE [LARGE SCALE GENOMIC DNA]</scope>
    <source>
        <strain evidence="1 2">RN42</strain>
    </source>
</reference>
<evidence type="ECO:0000313" key="2">
    <source>
        <dbReference type="Proteomes" id="UP000275078"/>
    </source>
</evidence>
<evidence type="ECO:0000313" key="1">
    <source>
        <dbReference type="EMBL" id="RPA73432.1"/>
    </source>
</evidence>
<dbReference type="PANTHER" id="PTHR21174:SF0">
    <property type="entry name" value="HD PHOSPHOHYDROLASE FAMILY PROTEIN-RELATED"/>
    <property type="match status" value="1"/>
</dbReference>
<name>A0A3N4HHB1_ASCIM</name>
<dbReference type="OrthoDB" id="330671at2759"/>
<dbReference type="PANTHER" id="PTHR21174">
    <property type="match status" value="1"/>
</dbReference>
<gene>
    <name evidence="1" type="ORF">BJ508DRAFT_216143</name>
</gene>
<keyword evidence="2" id="KW-1185">Reference proteome</keyword>
<accession>A0A3N4HHB1</accession>
<evidence type="ECO:0008006" key="3">
    <source>
        <dbReference type="Google" id="ProtNLM"/>
    </source>
</evidence>
<dbReference type="AlphaFoldDB" id="A0A3N4HHB1"/>
<organism evidence="1 2">
    <name type="scientific">Ascobolus immersus RN42</name>
    <dbReference type="NCBI Taxonomy" id="1160509"/>
    <lineage>
        <taxon>Eukaryota</taxon>
        <taxon>Fungi</taxon>
        <taxon>Dikarya</taxon>
        <taxon>Ascomycota</taxon>
        <taxon>Pezizomycotina</taxon>
        <taxon>Pezizomycetes</taxon>
        <taxon>Pezizales</taxon>
        <taxon>Ascobolaceae</taxon>
        <taxon>Ascobolus</taxon>
    </lineage>
</organism>
<proteinExistence type="predicted"/>